<sequence>MDQFSMPSKLDVLKEPRGFVRIIQLLFAIFAFASTTSFHGHLNISDVCVNKTVFINMTFSYPFNLESLGNVVPICEPARPLYGNFSSGAQFYVFIGVIVFLYCIGTLLLYTVFVSKYESNVLLRKVDFGLSAFIVVLWFIASVAWASGVDKLKRYTSESDIKVEIHGSDKCTIDAPQSYAGLNISLLFGFSNVALWGAALWFLWKETPWFRGEADPMRQSDPVPEVDGSTL</sequence>
<feature type="transmembrane region" description="Helical" evidence="8">
    <location>
        <begin position="184"/>
        <end position="204"/>
    </location>
</feature>
<evidence type="ECO:0000259" key="9">
    <source>
        <dbReference type="PROSITE" id="PS51225"/>
    </source>
</evidence>
<evidence type="ECO:0000313" key="14">
    <source>
        <dbReference type="WBParaSite" id="HDID_0000924801-mRNA-1"/>
    </source>
</evidence>
<evidence type="ECO:0000256" key="4">
    <source>
        <dbReference type="ARBA" id="ARBA00022989"/>
    </source>
</evidence>
<keyword evidence="13" id="KW-1185">Reference proteome</keyword>
<dbReference type="EMBL" id="UYSG01011245">
    <property type="protein sequence ID" value="VDL61564.1"/>
    <property type="molecule type" value="Genomic_DNA"/>
</dbReference>
<evidence type="ECO:0000256" key="3">
    <source>
        <dbReference type="ARBA" id="ARBA00022692"/>
    </source>
</evidence>
<protein>
    <submittedName>
        <fullName evidence="14">MARVEL domain-containing protein</fullName>
    </submittedName>
</protein>
<dbReference type="STRING" id="6216.A0A0R3SUQ6"/>
<dbReference type="PANTHER" id="PTHR10306">
    <property type="entry name" value="SYNAPTOPHYSIN"/>
    <property type="match status" value="1"/>
</dbReference>
<keyword evidence="4 8" id="KW-1133">Transmembrane helix</keyword>
<feature type="domain" description="MARVEL" evidence="9">
    <location>
        <begin position="12"/>
        <end position="208"/>
    </location>
</feature>
<dbReference type="GO" id="GO:0008021">
    <property type="term" value="C:synaptic vesicle"/>
    <property type="evidence" value="ECO:0007669"/>
    <property type="project" value="InterPro"/>
</dbReference>
<reference evidence="10 12" key="2">
    <citation type="submission" date="2018-11" db="EMBL/GenBank/DDBJ databases">
        <authorList>
            <consortium name="Pathogen Informatics"/>
        </authorList>
    </citation>
    <scope>NUCLEOTIDE SEQUENCE [LARGE SCALE GENOMIC DNA]</scope>
</reference>
<feature type="transmembrane region" description="Helical" evidence="8">
    <location>
        <begin position="21"/>
        <end position="42"/>
    </location>
</feature>
<name>A0A0R3SUQ6_HYMDI</name>
<evidence type="ECO:0000256" key="7">
    <source>
        <dbReference type="PROSITE-ProRule" id="PRU00581"/>
    </source>
</evidence>
<gene>
    <name evidence="10" type="ORF">HDID_LOCUS9246</name>
    <name evidence="11" type="ORF">WMSIL1_LOCUS5691</name>
</gene>
<dbReference type="PROSITE" id="PS51225">
    <property type="entry name" value="MARVEL"/>
    <property type="match status" value="1"/>
</dbReference>
<dbReference type="InterPro" id="IPR008253">
    <property type="entry name" value="Marvel"/>
</dbReference>
<dbReference type="AlphaFoldDB" id="A0A0R3SUQ6"/>
<dbReference type="OrthoDB" id="10006326at2759"/>
<evidence type="ECO:0000256" key="8">
    <source>
        <dbReference type="SAM" id="Phobius"/>
    </source>
</evidence>
<dbReference type="PANTHER" id="PTHR10306:SF17">
    <property type="entry name" value="MARVEL DOMAIN-CONTAINING PROTEIN"/>
    <property type="match status" value="1"/>
</dbReference>
<comment type="subcellular location">
    <subcellularLocation>
        <location evidence="1">Membrane</location>
        <topology evidence="1">Multi-pass membrane protein</topology>
    </subcellularLocation>
</comment>
<dbReference type="PRINTS" id="PR00220">
    <property type="entry name" value="SYNAPTOPHYSN"/>
</dbReference>
<feature type="transmembrane region" description="Helical" evidence="8">
    <location>
        <begin position="126"/>
        <end position="146"/>
    </location>
</feature>
<dbReference type="Proteomes" id="UP000274504">
    <property type="component" value="Unassembled WGS sequence"/>
</dbReference>
<evidence type="ECO:0000256" key="6">
    <source>
        <dbReference type="ARBA" id="ARBA00023180"/>
    </source>
</evidence>
<keyword evidence="6" id="KW-0325">Glycoprotein</keyword>
<dbReference type="WBParaSite" id="HDID_0000924801-mRNA-1">
    <property type="protein sequence ID" value="HDID_0000924801-mRNA-1"/>
    <property type="gene ID" value="HDID_0000924801"/>
</dbReference>
<accession>A0A0R3SUQ6</accession>
<organism evidence="14">
    <name type="scientific">Hymenolepis diminuta</name>
    <name type="common">Rat tapeworm</name>
    <dbReference type="NCBI Taxonomy" id="6216"/>
    <lineage>
        <taxon>Eukaryota</taxon>
        <taxon>Metazoa</taxon>
        <taxon>Spiralia</taxon>
        <taxon>Lophotrochozoa</taxon>
        <taxon>Platyhelminthes</taxon>
        <taxon>Cestoda</taxon>
        <taxon>Eucestoda</taxon>
        <taxon>Cyclophyllidea</taxon>
        <taxon>Hymenolepididae</taxon>
        <taxon>Hymenolepis</taxon>
    </lineage>
</organism>
<dbReference type="GO" id="GO:0016020">
    <property type="term" value="C:membrane"/>
    <property type="evidence" value="ECO:0007669"/>
    <property type="project" value="UniProtKB-SubCell"/>
</dbReference>
<dbReference type="EMBL" id="CABIJS010000188">
    <property type="protein sequence ID" value="VUZ45761.1"/>
    <property type="molecule type" value="Genomic_DNA"/>
</dbReference>
<evidence type="ECO:0000256" key="1">
    <source>
        <dbReference type="ARBA" id="ARBA00004141"/>
    </source>
</evidence>
<evidence type="ECO:0000313" key="13">
    <source>
        <dbReference type="Proteomes" id="UP000321570"/>
    </source>
</evidence>
<evidence type="ECO:0000313" key="12">
    <source>
        <dbReference type="Proteomes" id="UP000274504"/>
    </source>
</evidence>
<keyword evidence="3 7" id="KW-0812">Transmembrane</keyword>
<dbReference type="InterPro" id="IPR001285">
    <property type="entry name" value="Synaptophysin/porin"/>
</dbReference>
<evidence type="ECO:0000313" key="10">
    <source>
        <dbReference type="EMBL" id="VDL61564.1"/>
    </source>
</evidence>
<comment type="similarity">
    <text evidence="2">Belongs to the synaptophysin/synaptobrevin family.</text>
</comment>
<evidence type="ECO:0000256" key="5">
    <source>
        <dbReference type="ARBA" id="ARBA00023136"/>
    </source>
</evidence>
<evidence type="ECO:0000313" key="11">
    <source>
        <dbReference type="EMBL" id="VUZ45761.1"/>
    </source>
</evidence>
<reference evidence="14" key="1">
    <citation type="submission" date="2017-02" db="UniProtKB">
        <authorList>
            <consortium name="WormBaseParasite"/>
        </authorList>
    </citation>
    <scope>IDENTIFICATION</scope>
</reference>
<reference evidence="11 13" key="3">
    <citation type="submission" date="2019-07" db="EMBL/GenBank/DDBJ databases">
        <authorList>
            <person name="Jastrzebski P J."/>
            <person name="Paukszto L."/>
            <person name="Jastrzebski P J."/>
        </authorList>
    </citation>
    <scope>NUCLEOTIDE SEQUENCE [LARGE SCALE GENOMIC DNA]</scope>
    <source>
        <strain evidence="11 13">WMS-il1</strain>
    </source>
</reference>
<evidence type="ECO:0000256" key="2">
    <source>
        <dbReference type="ARBA" id="ARBA00006476"/>
    </source>
</evidence>
<feature type="transmembrane region" description="Helical" evidence="8">
    <location>
        <begin position="91"/>
        <end position="114"/>
    </location>
</feature>
<keyword evidence="5 7" id="KW-0472">Membrane</keyword>
<proteinExistence type="inferred from homology"/>
<dbReference type="Proteomes" id="UP000321570">
    <property type="component" value="Unassembled WGS sequence"/>
</dbReference>
<dbReference type="Pfam" id="PF01284">
    <property type="entry name" value="MARVEL"/>
    <property type="match status" value="1"/>
</dbReference>